<proteinExistence type="predicted"/>
<evidence type="ECO:0000256" key="7">
    <source>
        <dbReference type="ARBA" id="ARBA00023242"/>
    </source>
</evidence>
<dbReference type="FunFam" id="4.10.240.10:FF:000007">
    <property type="entry name" value="C6 transcription factor FacB"/>
    <property type="match status" value="1"/>
</dbReference>
<feature type="region of interest" description="Disordered" evidence="9">
    <location>
        <begin position="561"/>
        <end position="650"/>
    </location>
</feature>
<keyword evidence="7" id="KW-0539">Nucleus</keyword>
<accession>A0A559MJ58</accession>
<dbReference type="Proteomes" id="UP000315522">
    <property type="component" value="Unassembled WGS sequence"/>
</dbReference>
<dbReference type="PROSITE" id="PS00463">
    <property type="entry name" value="ZN2_CY6_FUNGAL_1"/>
    <property type="match status" value="1"/>
</dbReference>
<feature type="compositionally biased region" description="Polar residues" evidence="9">
    <location>
        <begin position="524"/>
        <end position="536"/>
    </location>
</feature>
<dbReference type="SMART" id="SM00066">
    <property type="entry name" value="GAL4"/>
    <property type="match status" value="1"/>
</dbReference>
<dbReference type="Pfam" id="PF00172">
    <property type="entry name" value="Zn_clus"/>
    <property type="match status" value="1"/>
</dbReference>
<feature type="compositionally biased region" description="Low complexity" evidence="9">
    <location>
        <begin position="497"/>
        <end position="514"/>
    </location>
</feature>
<evidence type="ECO:0000256" key="9">
    <source>
        <dbReference type="SAM" id="MobiDB-lite"/>
    </source>
</evidence>
<dbReference type="Gene3D" id="4.10.240.10">
    <property type="entry name" value="Zn(2)-C6 fungal-type DNA-binding domain"/>
    <property type="match status" value="1"/>
</dbReference>
<protein>
    <submittedName>
        <fullName evidence="11">Transcriptional activator protein</fullName>
    </submittedName>
</protein>
<feature type="compositionally biased region" description="Polar residues" evidence="9">
    <location>
        <begin position="629"/>
        <end position="647"/>
    </location>
</feature>
<evidence type="ECO:0000256" key="8">
    <source>
        <dbReference type="SAM" id="Coils"/>
    </source>
</evidence>
<evidence type="ECO:0000313" key="11">
    <source>
        <dbReference type="EMBL" id="TVY92999.1"/>
    </source>
</evidence>
<evidence type="ECO:0000256" key="3">
    <source>
        <dbReference type="ARBA" id="ARBA00022833"/>
    </source>
</evidence>
<evidence type="ECO:0000256" key="5">
    <source>
        <dbReference type="ARBA" id="ARBA00023125"/>
    </source>
</evidence>
<keyword evidence="6" id="KW-0804">Transcription</keyword>
<dbReference type="InterPro" id="IPR001138">
    <property type="entry name" value="Zn2Cys6_DnaBD"/>
</dbReference>
<dbReference type="CDD" id="cd12148">
    <property type="entry name" value="fungal_TF_MHR"/>
    <property type="match status" value="1"/>
</dbReference>
<dbReference type="GO" id="GO:0008270">
    <property type="term" value="F:zinc ion binding"/>
    <property type="evidence" value="ECO:0007669"/>
    <property type="project" value="InterPro"/>
</dbReference>
<dbReference type="PANTHER" id="PTHR46910:SF12">
    <property type="entry name" value="REGULATORY PROTEIN CAT8"/>
    <property type="match status" value="1"/>
</dbReference>
<dbReference type="SUPFAM" id="SSF57701">
    <property type="entry name" value="Zn2/Cys6 DNA-binding domain"/>
    <property type="match status" value="1"/>
</dbReference>
<dbReference type="GO" id="GO:0005634">
    <property type="term" value="C:nucleus"/>
    <property type="evidence" value="ECO:0007669"/>
    <property type="project" value="UniProtKB-SubCell"/>
</dbReference>
<evidence type="ECO:0000256" key="6">
    <source>
        <dbReference type="ARBA" id="ARBA00023163"/>
    </source>
</evidence>
<dbReference type="InterPro" id="IPR007219">
    <property type="entry name" value="XnlR_reg_dom"/>
</dbReference>
<reference evidence="11 12" key="1">
    <citation type="submission" date="2018-05" db="EMBL/GenBank/DDBJ databases">
        <title>Genome sequencing and assembly of the regulated plant pathogen Lachnellula willkommii and related sister species for the development of diagnostic species identification markers.</title>
        <authorList>
            <person name="Giroux E."/>
            <person name="Bilodeau G."/>
        </authorList>
    </citation>
    <scope>NUCLEOTIDE SEQUENCE [LARGE SCALE GENOMIC DNA]</scope>
    <source>
        <strain evidence="11 12">CBS 172.35</strain>
    </source>
</reference>
<dbReference type="PROSITE" id="PS50048">
    <property type="entry name" value="ZN2_CY6_FUNGAL_2"/>
    <property type="match status" value="1"/>
</dbReference>
<evidence type="ECO:0000256" key="1">
    <source>
        <dbReference type="ARBA" id="ARBA00004123"/>
    </source>
</evidence>
<feature type="compositionally biased region" description="Basic and acidic residues" evidence="9">
    <location>
        <begin position="561"/>
        <end position="572"/>
    </location>
</feature>
<dbReference type="EMBL" id="QGML01000205">
    <property type="protein sequence ID" value="TVY92999.1"/>
    <property type="molecule type" value="Genomic_DNA"/>
</dbReference>
<name>A0A559MJ58_9HELO</name>
<keyword evidence="5" id="KW-0238">DNA-binding</keyword>
<dbReference type="CDD" id="cd00067">
    <property type="entry name" value="GAL4"/>
    <property type="match status" value="1"/>
</dbReference>
<dbReference type="GO" id="GO:0006351">
    <property type="term" value="P:DNA-templated transcription"/>
    <property type="evidence" value="ECO:0007669"/>
    <property type="project" value="InterPro"/>
</dbReference>
<feature type="coiled-coil region" evidence="8">
    <location>
        <begin position="67"/>
        <end position="101"/>
    </location>
</feature>
<keyword evidence="3" id="KW-0862">Zinc</keyword>
<dbReference type="InterPro" id="IPR050987">
    <property type="entry name" value="AtrR-like"/>
</dbReference>
<evidence type="ECO:0000313" key="12">
    <source>
        <dbReference type="Proteomes" id="UP000315522"/>
    </source>
</evidence>
<dbReference type="AlphaFoldDB" id="A0A559MJ58"/>
<keyword evidence="2" id="KW-0479">Metal-binding</keyword>
<feature type="compositionally biased region" description="Low complexity" evidence="9">
    <location>
        <begin position="606"/>
        <end position="617"/>
    </location>
</feature>
<evidence type="ECO:0000259" key="10">
    <source>
        <dbReference type="PROSITE" id="PS50048"/>
    </source>
</evidence>
<evidence type="ECO:0000256" key="4">
    <source>
        <dbReference type="ARBA" id="ARBA00023015"/>
    </source>
</evidence>
<keyword evidence="8" id="KW-0175">Coiled coil</keyword>
<dbReference type="GO" id="GO:0003677">
    <property type="term" value="F:DNA binding"/>
    <property type="evidence" value="ECO:0007669"/>
    <property type="project" value="UniProtKB-KW"/>
</dbReference>
<comment type="subcellular location">
    <subcellularLocation>
        <location evidence="1">Nucleus</location>
    </subcellularLocation>
</comment>
<evidence type="ECO:0000256" key="2">
    <source>
        <dbReference type="ARBA" id="ARBA00022723"/>
    </source>
</evidence>
<dbReference type="InterPro" id="IPR036864">
    <property type="entry name" value="Zn2-C6_fun-type_DNA-bd_sf"/>
</dbReference>
<keyword evidence="12" id="KW-1185">Reference proteome</keyword>
<comment type="caution">
    <text evidence="11">The sequence shown here is derived from an EMBL/GenBank/DDBJ whole genome shotgun (WGS) entry which is preliminary data.</text>
</comment>
<feature type="domain" description="Zn(2)-C6 fungal-type" evidence="10">
    <location>
        <begin position="23"/>
        <end position="53"/>
    </location>
</feature>
<gene>
    <name evidence="11" type="primary">acu-15_1</name>
    <name evidence="11" type="ORF">LAWI1_G002403</name>
</gene>
<keyword evidence="4" id="KW-0805">Transcription regulation</keyword>
<organism evidence="11 12">
    <name type="scientific">Lachnellula willkommii</name>
    <dbReference type="NCBI Taxonomy" id="215461"/>
    <lineage>
        <taxon>Eukaryota</taxon>
        <taxon>Fungi</taxon>
        <taxon>Dikarya</taxon>
        <taxon>Ascomycota</taxon>
        <taxon>Pezizomycotina</taxon>
        <taxon>Leotiomycetes</taxon>
        <taxon>Helotiales</taxon>
        <taxon>Lachnaceae</taxon>
        <taxon>Lachnellula</taxon>
    </lineage>
</organism>
<sequence>MPGILPMKVIKVGSSAQSRIAQACDRCRSKKIRCDGVRPCCSQCSNVGFECKTSDKLSRRAFPRGYTESLEDRVRTLEGEVRELKDLLDEKDEKIDMLSKMHSNQRPSMSPGTPPVDARREAAALPPKEDVFRVQASPLLLGAENSDSYFMGASSGRAFMLSNVEYRKVVNPLLGLTRKLSSPFSVIPIALANTNPKDLDNAAPDILRQMRQCILPGMGTTLPGSAQANISPWRMSLEAVLMENSLATLQCLILALIYCISKADYTRLQHYKAIAVGLSHRLGLHQSQKRFSFGALTIETRKKVFWTLYTIDCFSAALLGLPKLLKEEDELNEWSENLPTHLKLTFVQDKPSTDITGSRSALLSLAFYYIRSLIHRPAVGSTLGSKSSPSVISLAESSKHIIQIIQLLEERSMSFSFCVNKNEMLTLCGLSLLYQGLDLKQEGKLMQDGQRLIAVVIGYLEKADAPGASDFKKLAVSLENLESRTKTVPARSPSIMPAPKSTKSTPSPSVSKQPLRPQMHRHGSASTSETDFLSQQDKLRRATLPNIGVNRLDGYYHHDRASRDSDFSERPMPKRGSVPQLPSVLKRTVKNDNPPNLDYLSLNNTPVSSQPQSPVQSRAQNPPHMSRNPVFSNSYSSPALNTNRKTSPPTPTEWEVLLGSLDGGQSNLYDAIYGGPALSLTDPTTSNYGDWSPDSGWDMTSMTMNDFSGAPGPARSVLSLSEESLSSGEDLSTSDLGMGSTQQDFRHTMMSGSVSNGESYLLENLEGTFGL</sequence>
<feature type="region of interest" description="Disordered" evidence="9">
    <location>
        <begin position="482"/>
        <end position="536"/>
    </location>
</feature>
<dbReference type="GO" id="GO:0000981">
    <property type="term" value="F:DNA-binding transcription factor activity, RNA polymerase II-specific"/>
    <property type="evidence" value="ECO:0007669"/>
    <property type="project" value="InterPro"/>
</dbReference>
<dbReference type="Pfam" id="PF04082">
    <property type="entry name" value="Fungal_trans"/>
    <property type="match status" value="1"/>
</dbReference>
<dbReference type="PANTHER" id="PTHR46910">
    <property type="entry name" value="TRANSCRIPTION FACTOR PDR1"/>
    <property type="match status" value="1"/>
</dbReference>
<dbReference type="CDD" id="cd15485">
    <property type="entry name" value="ZIP_Cat8"/>
    <property type="match status" value="1"/>
</dbReference>